<dbReference type="Gene3D" id="1.10.4060.10">
    <property type="entry name" value="BPP1347 like domain"/>
    <property type="match status" value="1"/>
</dbReference>
<dbReference type="STRING" id="796620.VIBC2010_17579"/>
<accession>E3BN52</accession>
<dbReference type="InterPro" id="IPR015947">
    <property type="entry name" value="PUA-like_sf"/>
</dbReference>
<dbReference type="PANTHER" id="PTHR46732">
    <property type="entry name" value="ATP-DEPENDENT PROTEASE LA (LON) DOMAIN PROTEIN"/>
    <property type="match status" value="1"/>
</dbReference>
<evidence type="ECO:0000259" key="1">
    <source>
        <dbReference type="PROSITE" id="PS51787"/>
    </source>
</evidence>
<dbReference type="eggNOG" id="COG2802">
    <property type="taxonomic scope" value="Bacteria"/>
</dbReference>
<dbReference type="Pfam" id="PF02190">
    <property type="entry name" value="LON_substr_bdg"/>
    <property type="match status" value="1"/>
</dbReference>
<organism evidence="2 3">
    <name type="scientific">Vibrio caribbeanicus ATCC BAA-2122</name>
    <dbReference type="NCBI Taxonomy" id="796620"/>
    <lineage>
        <taxon>Bacteria</taxon>
        <taxon>Pseudomonadati</taxon>
        <taxon>Pseudomonadota</taxon>
        <taxon>Gammaproteobacteria</taxon>
        <taxon>Vibrionales</taxon>
        <taxon>Vibrionaceae</taxon>
        <taxon>Vibrio</taxon>
    </lineage>
</organism>
<evidence type="ECO:0000313" key="2">
    <source>
        <dbReference type="EMBL" id="EFP95494.1"/>
    </source>
</evidence>
<protein>
    <recommendedName>
        <fullName evidence="1">Lon N-terminal domain-containing protein</fullName>
    </recommendedName>
</protein>
<dbReference type="Gene3D" id="2.30.130.40">
    <property type="entry name" value="LON domain-like"/>
    <property type="match status" value="1"/>
</dbReference>
<dbReference type="SUPFAM" id="SSF88697">
    <property type="entry name" value="PUA domain-like"/>
    <property type="match status" value="1"/>
</dbReference>
<proteinExistence type="predicted"/>
<dbReference type="OrthoDB" id="8558970at2"/>
<keyword evidence="3" id="KW-1185">Reference proteome</keyword>
<dbReference type="RefSeq" id="WP_009602561.1">
    <property type="nucleotide sequence ID" value="NZ_AEIU01000094.1"/>
</dbReference>
<feature type="domain" description="Lon N-terminal" evidence="1">
    <location>
        <begin position="1"/>
        <end position="193"/>
    </location>
</feature>
<name>E3BN52_9VIBR</name>
<dbReference type="SMART" id="SM00464">
    <property type="entry name" value="LON"/>
    <property type="match status" value="1"/>
</dbReference>
<reference evidence="2 3" key="1">
    <citation type="journal article" date="2012" name="Int. J. Syst. Evol. Microbiol.">
        <title>Vibrio caribbeanicus sp. nov., isolated from the marine sponge Scleritoderma cyanea.</title>
        <authorList>
            <person name="Hoffmann M."/>
            <person name="Monday S.R."/>
            <person name="Allard M.W."/>
            <person name="Strain E.A."/>
            <person name="Whittaker P."/>
            <person name="Naum M."/>
            <person name="McCarthy P.J."/>
            <person name="Lopez J.V."/>
            <person name="Fischer M."/>
            <person name="Brown E.W."/>
        </authorList>
    </citation>
    <scope>NUCLEOTIDE SEQUENCE [LARGE SCALE GENOMIC DNA]</scope>
    <source>
        <strain evidence="2 3">ATCC BAA-2122</strain>
    </source>
</reference>
<dbReference type="PROSITE" id="PS51787">
    <property type="entry name" value="LON_N"/>
    <property type="match status" value="1"/>
</dbReference>
<dbReference type="PANTHER" id="PTHR46732:SF8">
    <property type="entry name" value="ATP-DEPENDENT PROTEASE LA (LON) DOMAIN PROTEIN"/>
    <property type="match status" value="1"/>
</dbReference>
<evidence type="ECO:0000313" key="3">
    <source>
        <dbReference type="Proteomes" id="UP000002943"/>
    </source>
</evidence>
<comment type="caution">
    <text evidence="2">The sequence shown here is derived from an EMBL/GenBank/DDBJ whole genome shotgun (WGS) entry which is preliminary data.</text>
</comment>
<dbReference type="EMBL" id="AEIU01000094">
    <property type="protein sequence ID" value="EFP95494.1"/>
    <property type="molecule type" value="Genomic_DNA"/>
</dbReference>
<sequence length="193" mass="22158">MPEIMLFPLSSVILPEGKMRLRIFEPRYKRLVSQAMKSDGTFGICLYDREGLASGEELSQIGTLAKITDFELLEDGLLGISVTGISKFKILRVRTEHDGLRLAKVESMPNWNETDIDTTEQSVVTHLGRIYEQFPEIGDLYEHKFFDDASWVSQRWLEILPLTNHQFDTLVMEKDCAGTLDFLRRTLDDTLIQ</sequence>
<dbReference type="InterPro" id="IPR003111">
    <property type="entry name" value="Lon_prtase_N"/>
</dbReference>
<dbReference type="InterPro" id="IPR046336">
    <property type="entry name" value="Lon_prtase_N_sf"/>
</dbReference>
<dbReference type="AlphaFoldDB" id="E3BN52"/>
<dbReference type="Proteomes" id="UP000002943">
    <property type="component" value="Unassembled WGS sequence"/>
</dbReference>
<gene>
    <name evidence="2" type="ORF">VIBC2010_17579</name>
</gene>